<dbReference type="EMBL" id="FPBO01000009">
    <property type="protein sequence ID" value="SFU77089.1"/>
    <property type="molecule type" value="Genomic_DNA"/>
</dbReference>
<dbReference type="AlphaFoldDB" id="A0A1I7IW19"/>
<sequence>MTAQQPGSAPRALAPQSEVQAGDTLATGRDAYALVRFIDQSEMALKPATTLKVEQFVFDNALPDNDSAGFRLVKGGLRSVTGLLGQRNKERFALKTPSATIGIRGTTFFLEYLAGDEAAAGLASASPLEPGLHVYVGEGGLSLVNQAGVFRYDAGQFGYFKDEATAPVKMPSNPGMRFDLPPGFGPATLPPKL</sequence>
<dbReference type="InterPro" id="IPR006860">
    <property type="entry name" value="FecR"/>
</dbReference>
<keyword evidence="4" id="KW-1185">Reference proteome</keyword>
<evidence type="ECO:0000313" key="3">
    <source>
        <dbReference type="EMBL" id="SFU77089.1"/>
    </source>
</evidence>
<feature type="region of interest" description="Disordered" evidence="1">
    <location>
        <begin position="1"/>
        <end position="20"/>
    </location>
</feature>
<gene>
    <name evidence="3" type="ORF">SAMN05216552_100986</name>
</gene>
<feature type="domain" description="FecR protein" evidence="2">
    <location>
        <begin position="23"/>
        <end position="111"/>
    </location>
</feature>
<dbReference type="Pfam" id="PF04773">
    <property type="entry name" value="FecR"/>
    <property type="match status" value="1"/>
</dbReference>
<evidence type="ECO:0000313" key="4">
    <source>
        <dbReference type="Proteomes" id="UP000199391"/>
    </source>
</evidence>
<accession>A0A1I7IW19</accession>
<dbReference type="Proteomes" id="UP000199391">
    <property type="component" value="Unassembled WGS sequence"/>
</dbReference>
<protein>
    <submittedName>
        <fullName evidence="3">FecR family protein</fullName>
    </submittedName>
</protein>
<evidence type="ECO:0000256" key="1">
    <source>
        <dbReference type="SAM" id="MobiDB-lite"/>
    </source>
</evidence>
<reference evidence="4" key="1">
    <citation type="submission" date="2016-10" db="EMBL/GenBank/DDBJ databases">
        <authorList>
            <person name="Varghese N."/>
            <person name="Submissions S."/>
        </authorList>
    </citation>
    <scope>NUCLEOTIDE SEQUENCE [LARGE SCALE GENOMIC DNA]</scope>
    <source>
        <strain evidence="4">CGMCC 1.11014</strain>
    </source>
</reference>
<dbReference type="STRING" id="1035707.SAMN05216552_100986"/>
<name>A0A1I7IW19_9BURK</name>
<organism evidence="3 4">
    <name type="scientific">Pseudoduganella namucuonensis</name>
    <dbReference type="NCBI Taxonomy" id="1035707"/>
    <lineage>
        <taxon>Bacteria</taxon>
        <taxon>Pseudomonadati</taxon>
        <taxon>Pseudomonadota</taxon>
        <taxon>Betaproteobacteria</taxon>
        <taxon>Burkholderiales</taxon>
        <taxon>Oxalobacteraceae</taxon>
        <taxon>Telluria group</taxon>
        <taxon>Pseudoduganella</taxon>
    </lineage>
</organism>
<evidence type="ECO:0000259" key="2">
    <source>
        <dbReference type="Pfam" id="PF04773"/>
    </source>
</evidence>
<proteinExistence type="predicted"/>